<sequence>MIAPARGNGLSTPRINRLLRPLRNKCTALASESSSAPSIHATYSNNRAGWSKDSPPLALLQPPGNVGIRVHLDDDYMRTAELVRRLYSVRDCFKNVLQVAFGVEAEKPARRGGKDIPTLGAMCSTVIGTTIQVQFDENAAAKTEGDDDYMEEEEVMALANEIYEAVPLHYRRWTTVSQALSMILSTCPHHPTLLTVLLDVCLMWNLCHESYTLLRALLVTSISSSSASPPPISHPAHSYYLLDLCATWTGGPKCDIESCSIFTQSSFTRTLVDVLTKDNNTLDVWTCKAVTRLAREVRKTDFALFVHIAAGIAQTIGSAEGGEQTKKKWKGRETIHTAIARERLNKWVITMLNHLWVNMNLTDSELLPPSAMWSAELQAITEFLWQVQLADLHLVRAKSVTVESELLDSIVCLATCSLVSFSTLCDNNLDMRFLVGLLSEITPITLTFDELVTIILDSEDSSHPHILDWPENAMQELQRLAGILRRHLLLRLEASLWACALRSLERNSYSESRFRPDVEELKSRVIDALDEAESRCFGSVPVAPSASKPSQRRKRSDVDGEAGEGEWVWEKMVRCWIRRSPVVKRTRLDVQLPARALRSTVMIHRRSHSPVSVSPPPFTSSSTIFSSSSGGATESFTDEESHDDRKYIHRISNVTPKPVTTRRVSNFASILADAQMNRIMLHPNRSSARHKPSMGFFSTTRIRRIPIRQKHIAPDEGLVPSLDEFFSTLPSDDSLDLFAYTHSSPVAHR</sequence>
<evidence type="ECO:0000256" key="1">
    <source>
        <dbReference type="SAM" id="MobiDB-lite"/>
    </source>
</evidence>
<gene>
    <name evidence="2" type="ORF">PILCRDRAFT_106881</name>
</gene>
<feature type="region of interest" description="Disordered" evidence="1">
    <location>
        <begin position="540"/>
        <end position="560"/>
    </location>
</feature>
<protein>
    <submittedName>
        <fullName evidence="2">Uncharacterized protein</fullName>
    </submittedName>
</protein>
<dbReference type="HOGENOM" id="CLU_014056_0_0_1"/>
<name>A0A0C3CQQ5_PILCF</name>
<reference evidence="3" key="2">
    <citation type="submission" date="2015-01" db="EMBL/GenBank/DDBJ databases">
        <title>Evolutionary Origins and Diversification of the Mycorrhizal Mutualists.</title>
        <authorList>
            <consortium name="DOE Joint Genome Institute"/>
            <consortium name="Mycorrhizal Genomics Consortium"/>
            <person name="Kohler A."/>
            <person name="Kuo A."/>
            <person name="Nagy L.G."/>
            <person name="Floudas D."/>
            <person name="Copeland A."/>
            <person name="Barry K.W."/>
            <person name="Cichocki N."/>
            <person name="Veneault-Fourrey C."/>
            <person name="LaButti K."/>
            <person name="Lindquist E.A."/>
            <person name="Lipzen A."/>
            <person name="Lundell T."/>
            <person name="Morin E."/>
            <person name="Murat C."/>
            <person name="Riley R."/>
            <person name="Ohm R."/>
            <person name="Sun H."/>
            <person name="Tunlid A."/>
            <person name="Henrissat B."/>
            <person name="Grigoriev I.V."/>
            <person name="Hibbett D.S."/>
            <person name="Martin F."/>
        </authorList>
    </citation>
    <scope>NUCLEOTIDE SEQUENCE [LARGE SCALE GENOMIC DNA]</scope>
    <source>
        <strain evidence="3">F 1598</strain>
    </source>
</reference>
<keyword evidence="3" id="KW-1185">Reference proteome</keyword>
<evidence type="ECO:0000313" key="3">
    <source>
        <dbReference type="Proteomes" id="UP000054166"/>
    </source>
</evidence>
<feature type="compositionally biased region" description="Low complexity" evidence="1">
    <location>
        <begin position="619"/>
        <end position="629"/>
    </location>
</feature>
<organism evidence="2 3">
    <name type="scientific">Piloderma croceum (strain F 1598)</name>
    <dbReference type="NCBI Taxonomy" id="765440"/>
    <lineage>
        <taxon>Eukaryota</taxon>
        <taxon>Fungi</taxon>
        <taxon>Dikarya</taxon>
        <taxon>Basidiomycota</taxon>
        <taxon>Agaricomycotina</taxon>
        <taxon>Agaricomycetes</taxon>
        <taxon>Agaricomycetidae</taxon>
        <taxon>Atheliales</taxon>
        <taxon>Atheliaceae</taxon>
        <taxon>Piloderma</taxon>
    </lineage>
</organism>
<dbReference type="OrthoDB" id="3158032at2759"/>
<reference evidence="2 3" key="1">
    <citation type="submission" date="2014-04" db="EMBL/GenBank/DDBJ databases">
        <authorList>
            <consortium name="DOE Joint Genome Institute"/>
            <person name="Kuo A."/>
            <person name="Tarkka M."/>
            <person name="Buscot F."/>
            <person name="Kohler A."/>
            <person name="Nagy L.G."/>
            <person name="Floudas D."/>
            <person name="Copeland A."/>
            <person name="Barry K.W."/>
            <person name="Cichocki N."/>
            <person name="Veneault-Fourrey C."/>
            <person name="LaButti K."/>
            <person name="Lindquist E.A."/>
            <person name="Lipzen A."/>
            <person name="Lundell T."/>
            <person name="Morin E."/>
            <person name="Murat C."/>
            <person name="Sun H."/>
            <person name="Tunlid A."/>
            <person name="Henrissat B."/>
            <person name="Grigoriev I.V."/>
            <person name="Hibbett D.S."/>
            <person name="Martin F."/>
            <person name="Nordberg H.P."/>
            <person name="Cantor M.N."/>
            <person name="Hua S.X."/>
        </authorList>
    </citation>
    <scope>NUCLEOTIDE SEQUENCE [LARGE SCALE GENOMIC DNA]</scope>
    <source>
        <strain evidence="2 3">F 1598</strain>
    </source>
</reference>
<feature type="region of interest" description="Disordered" evidence="1">
    <location>
        <begin position="608"/>
        <end position="641"/>
    </location>
</feature>
<feature type="compositionally biased region" description="Low complexity" evidence="1">
    <location>
        <begin position="540"/>
        <end position="549"/>
    </location>
</feature>
<accession>A0A0C3CQQ5</accession>
<proteinExistence type="predicted"/>
<evidence type="ECO:0000313" key="2">
    <source>
        <dbReference type="EMBL" id="KIM91977.1"/>
    </source>
</evidence>
<dbReference type="InParanoid" id="A0A0C3CQQ5"/>
<dbReference type="Proteomes" id="UP000054166">
    <property type="component" value="Unassembled WGS sequence"/>
</dbReference>
<dbReference type="EMBL" id="KN832970">
    <property type="protein sequence ID" value="KIM91977.1"/>
    <property type="molecule type" value="Genomic_DNA"/>
</dbReference>
<dbReference type="AlphaFoldDB" id="A0A0C3CQQ5"/>